<evidence type="ECO:0000313" key="3">
    <source>
        <dbReference type="Proteomes" id="UP000027195"/>
    </source>
</evidence>
<dbReference type="HOGENOM" id="CLU_549787_0_0_1"/>
<dbReference type="AlphaFoldDB" id="A0A067LR25"/>
<proteinExistence type="predicted"/>
<reference evidence="3" key="1">
    <citation type="journal article" date="2014" name="Proc. Natl. Acad. Sci. U.S.A.">
        <title>Extensive sampling of basidiomycete genomes demonstrates inadequacy of the white-rot/brown-rot paradigm for wood decay fungi.</title>
        <authorList>
            <person name="Riley R."/>
            <person name="Salamov A.A."/>
            <person name="Brown D.W."/>
            <person name="Nagy L.G."/>
            <person name="Floudas D."/>
            <person name="Held B.W."/>
            <person name="Levasseur A."/>
            <person name="Lombard V."/>
            <person name="Morin E."/>
            <person name="Otillar R."/>
            <person name="Lindquist E.A."/>
            <person name="Sun H."/>
            <person name="LaButti K.M."/>
            <person name="Schmutz J."/>
            <person name="Jabbour D."/>
            <person name="Luo H."/>
            <person name="Baker S.E."/>
            <person name="Pisabarro A.G."/>
            <person name="Walton J.D."/>
            <person name="Blanchette R.A."/>
            <person name="Henrissat B."/>
            <person name="Martin F."/>
            <person name="Cullen D."/>
            <person name="Hibbett D.S."/>
            <person name="Grigoriev I.V."/>
        </authorList>
    </citation>
    <scope>NUCLEOTIDE SEQUENCE [LARGE SCALE GENOMIC DNA]</scope>
    <source>
        <strain evidence="3">FD-172 SS1</strain>
    </source>
</reference>
<evidence type="ECO:0000313" key="2">
    <source>
        <dbReference type="EMBL" id="KDQ05673.1"/>
    </source>
</evidence>
<feature type="region of interest" description="Disordered" evidence="1">
    <location>
        <begin position="1"/>
        <end position="23"/>
    </location>
</feature>
<dbReference type="InParanoid" id="A0A067LR25"/>
<feature type="region of interest" description="Disordered" evidence="1">
    <location>
        <begin position="45"/>
        <end position="76"/>
    </location>
</feature>
<sequence length="496" mass="55525">MDARIQTLETPPETGPWQDPPPATELRRQIRALLQAVDSNVKLFDDADLREPTNAQSSPDASVSEQDSFKPSPEGFEAAPGHCSHCQDFGNIIQCNTCPRGLCVERVRGLVACLPIEHLTSPFLCPRCHWVEKQEVPYPFTGDIVGIASAQRDRNPLALHFIRFGQDSTETRDHLTVHLNAAFEGFPNHLHVLDFVTSRLKRGSDRVHAKSIPMIEWFDAHPQRDYLLVIDTHAEADTGELCFALDKEGVPLCSPVNKARKTTAGTPYPVLTAPFPPSFWSTFARLLLLHYPFVRALVEENHFDFVVGFTADTVVPRAINPTLLNFVMSVYVHGRRNSIFDAFVEDFGRFQPSVFTPVVLITPKAARTGKRSVDSPAGGLNFARAQGEITDLTAVSLQYSIPRLRPWGMPVPQCMQGTCAGRSPMDATQHERTASRVKFSCPTCGRRTGYLERPEWIKPSKTSRFAYYHDHPLSEDQATFLQDWVNVNAIEKHSEP</sequence>
<keyword evidence="3" id="KW-1185">Reference proteome</keyword>
<evidence type="ECO:0000256" key="1">
    <source>
        <dbReference type="SAM" id="MobiDB-lite"/>
    </source>
</evidence>
<name>A0A067LR25_BOTB1</name>
<organism evidence="2 3">
    <name type="scientific">Botryobasidium botryosum (strain FD-172 SS1)</name>
    <dbReference type="NCBI Taxonomy" id="930990"/>
    <lineage>
        <taxon>Eukaryota</taxon>
        <taxon>Fungi</taxon>
        <taxon>Dikarya</taxon>
        <taxon>Basidiomycota</taxon>
        <taxon>Agaricomycotina</taxon>
        <taxon>Agaricomycetes</taxon>
        <taxon>Cantharellales</taxon>
        <taxon>Botryobasidiaceae</taxon>
        <taxon>Botryobasidium</taxon>
    </lineage>
</organism>
<feature type="compositionally biased region" description="Polar residues" evidence="1">
    <location>
        <begin position="53"/>
        <end position="66"/>
    </location>
</feature>
<dbReference type="OrthoDB" id="2633096at2759"/>
<gene>
    <name evidence="2" type="ORF">BOTBODRAFT_182337</name>
</gene>
<dbReference type="Proteomes" id="UP000027195">
    <property type="component" value="Unassembled WGS sequence"/>
</dbReference>
<accession>A0A067LR25</accession>
<protein>
    <submittedName>
        <fullName evidence="2">Uncharacterized protein</fullName>
    </submittedName>
</protein>
<dbReference type="EMBL" id="KL198211">
    <property type="protein sequence ID" value="KDQ05673.1"/>
    <property type="molecule type" value="Genomic_DNA"/>
</dbReference>